<dbReference type="SUPFAM" id="SSF53649">
    <property type="entry name" value="Alkaline phosphatase-like"/>
    <property type="match status" value="1"/>
</dbReference>
<proteinExistence type="predicted"/>
<feature type="transmembrane region" description="Helical" evidence="1">
    <location>
        <begin position="41"/>
        <end position="62"/>
    </location>
</feature>
<dbReference type="GO" id="GO:0016740">
    <property type="term" value="F:transferase activity"/>
    <property type="evidence" value="ECO:0007669"/>
    <property type="project" value="UniProtKB-KW"/>
</dbReference>
<feature type="transmembrane region" description="Helical" evidence="1">
    <location>
        <begin position="7"/>
        <end position="26"/>
    </location>
</feature>
<protein>
    <submittedName>
        <fullName evidence="3">Sulfatase-like hydrolase/transferase</fullName>
    </submittedName>
</protein>
<dbReference type="InterPro" id="IPR017850">
    <property type="entry name" value="Alkaline_phosphatase_core_sf"/>
</dbReference>
<name>A0A848CD63_9BACT</name>
<keyword evidence="1" id="KW-1133">Transmembrane helix</keyword>
<feature type="transmembrane region" description="Helical" evidence="1">
    <location>
        <begin position="215"/>
        <end position="233"/>
    </location>
</feature>
<sequence>MQRIKEHTTYLISFFIICITIYSFFINPDKNPDYLLQYDGFFALLFPILFICTIFIFCLIFCKSIYKDFISEVITFSSIIFISFNFVTVYNGSIAQTAERLFLQIINSHFTGIQFVVISSAYSIILLYLKKYARLLTTGIALAISFIDYGKRCFFNDHLYINDFYLINKDFLEVIIPFTKEYADFTLIFLIILFTIFCFKNSLPSPYPPKRITSLTVIVIFIITTCLNYIFIFDKKEKNFFVVGYSWYYNETGFLTGFFNNVLFSIKTTRLYATNEDIKSAKEYLLSLQQEPYQGVRPNIIIWQEESYDDLRKYPSFNIPQAVYTKYDTITHESIYGYALNPQYYTINSQFEFMSGLFYKYFYPEMAIYTQNRYPLKFSIGYALQKNGYSTGSLHKYFPSTFNSMAKNGESFWGVTDSFKLKNSSQRYENSPYISSLNYAHEALSIIKNYYLPNKVPFALFVQTDQNHTPHALSNLNSQPNKAFINGKYDEGLSVYAHGIQSSNDAIFFLISELKKLNEPFIFLFYGDHNTHAGDKDPKSTLLDKNTTTFFIWSNYKKEHKLLMTLSHAYLGTELFKYIGLPMNRYQLFMNQMQKYCRGMNSNISIDHKGDELKVDDNNFFIKMHKAIQFDVTSGKNLLSETLSEIPH</sequence>
<feature type="transmembrane region" description="Helical" evidence="1">
    <location>
        <begin position="69"/>
        <end position="90"/>
    </location>
</feature>
<comment type="caution">
    <text evidence="3">The sequence shown here is derived from an EMBL/GenBank/DDBJ whole genome shotgun (WGS) entry which is preliminary data.</text>
</comment>
<accession>A0A848CD63</accession>
<evidence type="ECO:0000256" key="1">
    <source>
        <dbReference type="SAM" id="Phobius"/>
    </source>
</evidence>
<dbReference type="Gene3D" id="3.40.720.10">
    <property type="entry name" value="Alkaline Phosphatase, subunit A"/>
    <property type="match status" value="1"/>
</dbReference>
<dbReference type="AlphaFoldDB" id="A0A848CD63"/>
<feature type="transmembrane region" description="Helical" evidence="1">
    <location>
        <begin position="110"/>
        <end position="129"/>
    </location>
</feature>
<feature type="transmembrane region" description="Helical" evidence="1">
    <location>
        <begin position="185"/>
        <end position="203"/>
    </location>
</feature>
<evidence type="ECO:0000313" key="4">
    <source>
        <dbReference type="Proteomes" id="UP000522333"/>
    </source>
</evidence>
<dbReference type="Pfam" id="PF00884">
    <property type="entry name" value="Sulfatase"/>
    <property type="match status" value="1"/>
</dbReference>
<reference evidence="3 4" key="1">
    <citation type="submission" date="2020-04" db="EMBL/GenBank/DDBJ databases">
        <authorList>
            <person name="Hitch T.C.A."/>
            <person name="Wylensek D."/>
            <person name="Clavel T."/>
        </authorList>
    </citation>
    <scope>NUCLEOTIDE SEQUENCE [LARGE SCALE GENOMIC DNA]</scope>
    <source>
        <strain evidence="3 4">PG-251-APC-1</strain>
    </source>
</reference>
<keyword evidence="1" id="KW-0812">Transmembrane</keyword>
<gene>
    <name evidence="3" type="ORF">HF854_12150</name>
</gene>
<evidence type="ECO:0000313" key="3">
    <source>
        <dbReference type="EMBL" id="NME53240.1"/>
    </source>
</evidence>
<feature type="domain" description="Sulfatase N-terminal" evidence="2">
    <location>
        <begin position="311"/>
        <end position="580"/>
    </location>
</feature>
<evidence type="ECO:0000259" key="2">
    <source>
        <dbReference type="Pfam" id="PF00884"/>
    </source>
</evidence>
<dbReference type="InterPro" id="IPR000917">
    <property type="entry name" value="Sulfatase_N"/>
</dbReference>
<organism evidence="3 4">
    <name type="scientific">Desulfovibrio piger</name>
    <dbReference type="NCBI Taxonomy" id="901"/>
    <lineage>
        <taxon>Bacteria</taxon>
        <taxon>Pseudomonadati</taxon>
        <taxon>Thermodesulfobacteriota</taxon>
        <taxon>Desulfovibrionia</taxon>
        <taxon>Desulfovibrionales</taxon>
        <taxon>Desulfovibrionaceae</taxon>
        <taxon>Desulfovibrio</taxon>
    </lineage>
</organism>
<dbReference type="RefSeq" id="WP_168936517.1">
    <property type="nucleotide sequence ID" value="NZ_JABAFY010000090.1"/>
</dbReference>
<keyword evidence="3" id="KW-0808">Transferase</keyword>
<dbReference type="EMBL" id="JABAFY010000090">
    <property type="protein sequence ID" value="NME53240.1"/>
    <property type="molecule type" value="Genomic_DNA"/>
</dbReference>
<keyword evidence="3" id="KW-0378">Hydrolase</keyword>
<dbReference type="GO" id="GO:0016787">
    <property type="term" value="F:hydrolase activity"/>
    <property type="evidence" value="ECO:0007669"/>
    <property type="project" value="UniProtKB-KW"/>
</dbReference>
<keyword evidence="1" id="KW-0472">Membrane</keyword>
<dbReference type="Proteomes" id="UP000522333">
    <property type="component" value="Unassembled WGS sequence"/>
</dbReference>